<keyword evidence="17" id="KW-0411">Iron-sulfur</keyword>
<dbReference type="InterPro" id="IPR016156">
    <property type="entry name" value="FAD/NAD-linked_Rdtase_dimer_sf"/>
</dbReference>
<evidence type="ECO:0000256" key="6">
    <source>
        <dbReference type="ARBA" id="ARBA00010429"/>
    </source>
</evidence>
<evidence type="ECO:0000256" key="3">
    <source>
        <dbReference type="ARBA" id="ARBA00001974"/>
    </source>
</evidence>
<evidence type="ECO:0000256" key="13">
    <source>
        <dbReference type="ARBA" id="ARBA00022784"/>
    </source>
</evidence>
<evidence type="ECO:0000256" key="7">
    <source>
        <dbReference type="ARBA" id="ARBA00012353"/>
    </source>
</evidence>
<dbReference type="Gene3D" id="1.10.10.1100">
    <property type="entry name" value="BFD-like [2Fe-2S]-binding domain"/>
    <property type="match status" value="1"/>
</dbReference>
<dbReference type="RefSeq" id="WP_043801855.1">
    <property type="nucleotide sequence ID" value="NZ_BAAAYP010000011.1"/>
</dbReference>
<comment type="function">
    <text evidence="4">Catalyzes the reduction of sulfite to sulfide, a step in the biosynthesis of sulfur-containing amino acids and cofactors.</text>
</comment>
<dbReference type="InterPro" id="IPR005117">
    <property type="entry name" value="NiRdtase/SiRdtase_haem-b_fer"/>
</dbReference>
<dbReference type="InterPro" id="IPR012744">
    <property type="entry name" value="Nitri_red_NirB"/>
</dbReference>
<dbReference type="Gene3D" id="3.30.390.30">
    <property type="match status" value="1"/>
</dbReference>
<evidence type="ECO:0000256" key="21">
    <source>
        <dbReference type="PIRNR" id="PIRNR037149"/>
    </source>
</evidence>
<evidence type="ECO:0000256" key="11">
    <source>
        <dbReference type="ARBA" id="ARBA00022714"/>
    </source>
</evidence>
<accession>A0ABQ0YU11</accession>
<dbReference type="InterPro" id="IPR023753">
    <property type="entry name" value="FAD/NAD-binding_dom"/>
</dbReference>
<dbReference type="Pfam" id="PF04324">
    <property type="entry name" value="Fer2_BFD"/>
    <property type="match status" value="1"/>
</dbReference>
<dbReference type="InterPro" id="IPR006067">
    <property type="entry name" value="NO2/SO3_Rdtase_4Fe4S_dom"/>
</dbReference>
<comment type="cofactor">
    <cofactor evidence="3 21">
        <name>FAD</name>
        <dbReference type="ChEBI" id="CHEBI:57692"/>
    </cofactor>
</comment>
<evidence type="ECO:0000256" key="5">
    <source>
        <dbReference type="ARBA" id="ARBA00005096"/>
    </source>
</evidence>
<evidence type="ECO:0000256" key="17">
    <source>
        <dbReference type="ARBA" id="ARBA00023014"/>
    </source>
</evidence>
<keyword evidence="28" id="KW-1185">Reference proteome</keyword>
<keyword evidence="13" id="KW-0883">Thioether bond</keyword>
<dbReference type="SUPFAM" id="SSF51905">
    <property type="entry name" value="FAD/NAD(P)-binding domain"/>
    <property type="match status" value="2"/>
</dbReference>
<dbReference type="Pfam" id="PF01077">
    <property type="entry name" value="NIR_SIR"/>
    <property type="match status" value="1"/>
</dbReference>
<dbReference type="Gene3D" id="3.30.413.10">
    <property type="entry name" value="Sulfite Reductase Hemoprotein, domain 1"/>
    <property type="match status" value="1"/>
</dbReference>
<feature type="domain" description="NADH-rubredoxin oxidoreductase C-terminal" evidence="26">
    <location>
        <begin position="341"/>
        <end position="406"/>
    </location>
</feature>
<dbReference type="PRINTS" id="PR00411">
    <property type="entry name" value="PNDRDTASEI"/>
</dbReference>
<keyword evidence="15 27" id="KW-0560">Oxidoreductase</keyword>
<dbReference type="SUPFAM" id="SSF56014">
    <property type="entry name" value="Nitrite and sulphite reductase 4Fe-4S domain-like"/>
    <property type="match status" value="1"/>
</dbReference>
<dbReference type="InterPro" id="IPR007419">
    <property type="entry name" value="BFD-like_2Fe2S-bd_dom"/>
</dbReference>
<evidence type="ECO:0000256" key="15">
    <source>
        <dbReference type="ARBA" id="ARBA00023002"/>
    </source>
</evidence>
<dbReference type="PANTHER" id="PTHR43809">
    <property type="entry name" value="NITRITE REDUCTASE (NADH) LARGE SUBUNIT"/>
    <property type="match status" value="1"/>
</dbReference>
<dbReference type="PRINTS" id="PR00368">
    <property type="entry name" value="FADPNR"/>
</dbReference>
<feature type="domain" description="FAD/NAD(P)-binding" evidence="25">
    <location>
        <begin position="14"/>
        <end position="305"/>
    </location>
</feature>
<dbReference type="InterPro" id="IPR006066">
    <property type="entry name" value="NO2/SO3_Rdtase_FeS/sirohaem_BS"/>
</dbReference>
<dbReference type="InterPro" id="IPR052034">
    <property type="entry name" value="NasD-like"/>
</dbReference>
<evidence type="ECO:0000256" key="2">
    <source>
        <dbReference type="ARBA" id="ARBA00001966"/>
    </source>
</evidence>
<dbReference type="InterPro" id="IPR017121">
    <property type="entry name" value="Nitrite_Rdtase_lsu"/>
</dbReference>
<keyword evidence="14 21" id="KW-0274">FAD</keyword>
<gene>
    <name evidence="27" type="ORF">RAJCM14343_5168</name>
</gene>
<feature type="domain" description="BFD-like [2Fe-2S]-binding" evidence="24">
    <location>
        <begin position="441"/>
        <end position="488"/>
    </location>
</feature>
<evidence type="ECO:0000259" key="26">
    <source>
        <dbReference type="Pfam" id="PF18267"/>
    </source>
</evidence>
<dbReference type="InterPro" id="IPR036136">
    <property type="entry name" value="Nit/Sulf_reduc_fer-like_dom_sf"/>
</dbReference>
<evidence type="ECO:0000259" key="23">
    <source>
        <dbReference type="Pfam" id="PF03460"/>
    </source>
</evidence>
<dbReference type="Pfam" id="PF18267">
    <property type="entry name" value="Rubredoxin_C"/>
    <property type="match status" value="1"/>
</dbReference>
<evidence type="ECO:0000259" key="25">
    <source>
        <dbReference type="Pfam" id="PF07992"/>
    </source>
</evidence>
<dbReference type="PRINTS" id="PR00397">
    <property type="entry name" value="SIROHAEM"/>
</dbReference>
<evidence type="ECO:0000256" key="18">
    <source>
        <dbReference type="ARBA" id="ARBA00023063"/>
    </source>
</evidence>
<dbReference type="PANTHER" id="PTHR43809:SF1">
    <property type="entry name" value="NITRITE REDUCTASE (NADH) LARGE SUBUNIT"/>
    <property type="match status" value="1"/>
</dbReference>
<comment type="catalytic activity">
    <reaction evidence="20">
        <text>hydrogen sulfide + 6 oxidized [2Fe-2S]-[ferredoxin] + 3 H2O = sulfite + 6 reduced [2Fe-2S]-[ferredoxin] + 7 H(+)</text>
        <dbReference type="Rhea" id="RHEA:23132"/>
        <dbReference type="Rhea" id="RHEA-COMP:10000"/>
        <dbReference type="Rhea" id="RHEA-COMP:10001"/>
        <dbReference type="ChEBI" id="CHEBI:15377"/>
        <dbReference type="ChEBI" id="CHEBI:15378"/>
        <dbReference type="ChEBI" id="CHEBI:17359"/>
        <dbReference type="ChEBI" id="CHEBI:29919"/>
        <dbReference type="ChEBI" id="CHEBI:33737"/>
        <dbReference type="ChEBI" id="CHEBI:33738"/>
        <dbReference type="EC" id="1.8.7.1"/>
    </reaction>
</comment>
<evidence type="ECO:0000259" key="24">
    <source>
        <dbReference type="Pfam" id="PF04324"/>
    </source>
</evidence>
<keyword evidence="18 21" id="KW-0534">Nitrate assimilation</keyword>
<feature type="domain" description="Nitrite/Sulfite reductase ferredoxin-like" evidence="23">
    <location>
        <begin position="577"/>
        <end position="640"/>
    </location>
</feature>
<evidence type="ECO:0000256" key="9">
    <source>
        <dbReference type="ARBA" id="ARBA00022617"/>
    </source>
</evidence>
<evidence type="ECO:0000313" key="28">
    <source>
        <dbReference type="Proteomes" id="UP000325466"/>
    </source>
</evidence>
<comment type="cofactor">
    <cofactor evidence="19">
        <name>[2Fe-2S] cluster</name>
        <dbReference type="ChEBI" id="CHEBI:190135"/>
    </cofactor>
</comment>
<comment type="caution">
    <text evidence="27">The sequence shown here is derived from an EMBL/GenBank/DDBJ whole genome shotgun (WGS) entry which is preliminary data.</text>
</comment>
<dbReference type="PIRSF" id="PIRSF037149">
    <property type="entry name" value="NirB"/>
    <property type="match status" value="1"/>
</dbReference>
<dbReference type="GO" id="GO:0008942">
    <property type="term" value="F:nitrite reductase [NAD(P)H] activity"/>
    <property type="evidence" value="ECO:0007669"/>
    <property type="project" value="UniProtKB-EC"/>
</dbReference>
<evidence type="ECO:0000256" key="12">
    <source>
        <dbReference type="ARBA" id="ARBA00022723"/>
    </source>
</evidence>
<dbReference type="Pfam" id="PF03460">
    <property type="entry name" value="NIR_SIR_ferr"/>
    <property type="match status" value="1"/>
</dbReference>
<evidence type="ECO:0000313" key="27">
    <source>
        <dbReference type="EMBL" id="GES39890.1"/>
    </source>
</evidence>
<feature type="domain" description="Nitrite/sulphite reductase 4Fe-4S" evidence="22">
    <location>
        <begin position="648"/>
        <end position="783"/>
    </location>
</feature>
<dbReference type="Pfam" id="PF07992">
    <property type="entry name" value="Pyr_redox_2"/>
    <property type="match status" value="1"/>
</dbReference>
<evidence type="ECO:0000256" key="8">
    <source>
        <dbReference type="ARBA" id="ARBA00022485"/>
    </source>
</evidence>
<protein>
    <recommendedName>
        <fullName evidence="7">assimilatory sulfite reductase (ferredoxin)</fullName>
        <ecNumber evidence="7">1.8.7.1</ecNumber>
    </recommendedName>
</protein>
<reference evidence="27 28" key="1">
    <citation type="journal article" date="2018" name="Biodegradation">
        <title>1,4-Dioxane degradation characteristics of Rhodococcus aetherivorans JCM 14343.</title>
        <authorList>
            <person name="Inoue D."/>
            <person name="Tsunoda T."/>
            <person name="Yamamoto N."/>
            <person name="Ike M."/>
            <person name="Sei K."/>
        </authorList>
    </citation>
    <scope>NUCLEOTIDE SEQUENCE [LARGE SCALE GENOMIC DNA]</scope>
    <source>
        <strain evidence="27 28">JCM 14343</strain>
    </source>
</reference>
<name>A0ABQ0YU11_9NOCA</name>
<evidence type="ECO:0000256" key="20">
    <source>
        <dbReference type="ARBA" id="ARBA00049518"/>
    </source>
</evidence>
<dbReference type="Proteomes" id="UP000325466">
    <property type="component" value="Unassembled WGS sequence"/>
</dbReference>
<organism evidence="27 28">
    <name type="scientific">Rhodococcus aetherivorans</name>
    <dbReference type="NCBI Taxonomy" id="191292"/>
    <lineage>
        <taxon>Bacteria</taxon>
        <taxon>Bacillati</taxon>
        <taxon>Actinomycetota</taxon>
        <taxon>Actinomycetes</taxon>
        <taxon>Mycobacteriales</taxon>
        <taxon>Nocardiaceae</taxon>
        <taxon>Rhodococcus</taxon>
    </lineage>
</organism>
<dbReference type="InterPro" id="IPR041575">
    <property type="entry name" value="Rubredoxin_C"/>
</dbReference>
<keyword evidence="16" id="KW-0408">Iron</keyword>
<evidence type="ECO:0000256" key="10">
    <source>
        <dbReference type="ARBA" id="ARBA00022630"/>
    </source>
</evidence>
<keyword evidence="11" id="KW-0001">2Fe-2S</keyword>
<keyword evidence="9" id="KW-0349">Heme</keyword>
<evidence type="ECO:0000256" key="4">
    <source>
        <dbReference type="ARBA" id="ARBA00003247"/>
    </source>
</evidence>
<keyword evidence="12" id="KW-0479">Metal-binding</keyword>
<dbReference type="Gene3D" id="3.90.480.20">
    <property type="match status" value="1"/>
</dbReference>
<sequence length="836" mass="89885">MTPTASHPHGPRRRLLVVGNGMAGARTVEEILARGGRDQFEITMIGDEPYGNYNRIMLSHVLAGQADVDDAELVLNPMSWYRENGVTLHAGDRATHLDRFGKVVTCESGRQVPYDLLVVATGSNTFFPNMDGLREPDGRLGRGVFGFRTLADTNGMLQMADAHDDVRAVVVGGGLLGLEAAYGLRTQGLTVTVVHSPTHLMNQQLDERGGRVLRTEIEKLGITVHTATRTTAVLRDDHSRVTGVQFADGTVVDTDMVVVTAGIRPNTEFARAGGIVVERGIVVDDQMRCEEESSIYAVGECAQHRGEVYGLVAPVWEQAVVLAEHLTGANAHAAYQGSRTSTKLKVAGIDVASMGVKEPEHEDDEFVQFYDPRSGIYKSIVVRDGRLVGAMLLGDVSKAATLAQAFDGKLEIPADRAALLFDLGDPQGADVAADLPDETQVCNCNGVSKGDIVACVHDGADTLVQVCARTRAGKGCGSCKGLVADIVACAAGGALAEDPAANWYVPCIPLAKPDLIAEIRRRDLRAVSQVLAELATGGREDATAKMPLASLLRTVWGPDWVDERGALFINDRVHANIQRDGTFSVVPQMKGGVTTPDQLRRIADVADKYGVPMVKVTGGQRIDLLGIRKEDLPKVWADLDMPSGYAYGKSFRTVKTCVGSDFCRFGLGDSTALGIALEERFQGLETPAKLKLAVAGCPRNCSEALCKDFGVVAVGDGRWEIYVGGAAGAHVRKGDLLATVGSGEEVLALAGRFIQHYRENAKWLERTYDFVPRIGIDRLQALLVRDEEDIVTGLDERVGTAVAGYRDPWLERTTPKSPAQFSPALPLLPLPLVPVR</sequence>
<keyword evidence="10 21" id="KW-0285">Flavoprotein</keyword>
<keyword evidence="8" id="KW-0004">4Fe-4S</keyword>
<dbReference type="InterPro" id="IPR045854">
    <property type="entry name" value="NO2/SO3_Rdtase_4Fe4S_sf"/>
</dbReference>
<proteinExistence type="inferred from homology"/>
<dbReference type="SUPFAM" id="SSF55124">
    <property type="entry name" value="Nitrite/Sulfite reductase N-terminal domain-like"/>
    <property type="match status" value="1"/>
</dbReference>
<evidence type="ECO:0000256" key="19">
    <source>
        <dbReference type="ARBA" id="ARBA00034078"/>
    </source>
</evidence>
<evidence type="ECO:0000259" key="22">
    <source>
        <dbReference type="Pfam" id="PF01077"/>
    </source>
</evidence>
<dbReference type="Gene3D" id="3.50.50.60">
    <property type="entry name" value="FAD/NAD(P)-binding domain"/>
    <property type="match status" value="2"/>
</dbReference>
<comment type="pathway">
    <text evidence="5">Nitrogen metabolism; nitrate reduction (assimilation).</text>
</comment>
<dbReference type="InterPro" id="IPR041854">
    <property type="entry name" value="BFD-like_2Fe2S-bd_dom_sf"/>
</dbReference>
<dbReference type="EC" id="1.8.7.1" evidence="7"/>
<comment type="similarity">
    <text evidence="6">Belongs to the nitrite and sulfite reductase 4Fe-4S domain family.</text>
</comment>
<dbReference type="EMBL" id="BLAH01000135">
    <property type="protein sequence ID" value="GES39890.1"/>
    <property type="molecule type" value="Genomic_DNA"/>
</dbReference>
<dbReference type="NCBIfam" id="TIGR02374">
    <property type="entry name" value="nitri_red_nirB"/>
    <property type="match status" value="1"/>
</dbReference>
<evidence type="ECO:0000256" key="16">
    <source>
        <dbReference type="ARBA" id="ARBA00023004"/>
    </source>
</evidence>
<comment type="cofactor">
    <cofactor evidence="2">
        <name>[4Fe-4S] cluster</name>
        <dbReference type="ChEBI" id="CHEBI:49883"/>
    </cofactor>
</comment>
<comment type="cofactor">
    <cofactor evidence="1">
        <name>siroheme</name>
        <dbReference type="ChEBI" id="CHEBI:60052"/>
    </cofactor>
</comment>
<evidence type="ECO:0000256" key="14">
    <source>
        <dbReference type="ARBA" id="ARBA00022827"/>
    </source>
</evidence>
<evidence type="ECO:0000256" key="1">
    <source>
        <dbReference type="ARBA" id="ARBA00001929"/>
    </source>
</evidence>
<dbReference type="InterPro" id="IPR036188">
    <property type="entry name" value="FAD/NAD-bd_sf"/>
</dbReference>